<accession>A0A974C329</accession>
<organism evidence="1 2">
    <name type="scientific">Xenopus laevis</name>
    <name type="common">African clawed frog</name>
    <dbReference type="NCBI Taxonomy" id="8355"/>
    <lineage>
        <taxon>Eukaryota</taxon>
        <taxon>Metazoa</taxon>
        <taxon>Chordata</taxon>
        <taxon>Craniata</taxon>
        <taxon>Vertebrata</taxon>
        <taxon>Euteleostomi</taxon>
        <taxon>Amphibia</taxon>
        <taxon>Batrachia</taxon>
        <taxon>Anura</taxon>
        <taxon>Pipoidea</taxon>
        <taxon>Pipidae</taxon>
        <taxon>Xenopodinae</taxon>
        <taxon>Xenopus</taxon>
        <taxon>Xenopus</taxon>
    </lineage>
</organism>
<evidence type="ECO:0000313" key="1">
    <source>
        <dbReference type="EMBL" id="OCT65316.1"/>
    </source>
</evidence>
<dbReference type="EMBL" id="CM004481">
    <property type="protein sequence ID" value="OCT65316.1"/>
    <property type="molecule type" value="Genomic_DNA"/>
</dbReference>
<proteinExistence type="predicted"/>
<protein>
    <submittedName>
        <fullName evidence="1">Uncharacterized protein</fullName>
    </submittedName>
</protein>
<sequence length="92" mass="10479">MNKLPCSDWQFLFKVTTLGLNQATLLFYLTFLHHANVITGSCPVCQTHCVTKNNAFVVTSSPCFHVRLSRHKALFISRLISAGNKNNRWTRL</sequence>
<name>A0A974C329_XENLA</name>
<dbReference type="AlphaFoldDB" id="A0A974C329"/>
<evidence type="ECO:0000313" key="2">
    <source>
        <dbReference type="Proteomes" id="UP000694892"/>
    </source>
</evidence>
<reference evidence="2" key="1">
    <citation type="journal article" date="2016" name="Nature">
        <title>Genome evolution in the allotetraploid frog Xenopus laevis.</title>
        <authorList>
            <person name="Session A.M."/>
            <person name="Uno Y."/>
            <person name="Kwon T."/>
            <person name="Chapman J.A."/>
            <person name="Toyoda A."/>
            <person name="Takahashi S."/>
            <person name="Fukui A."/>
            <person name="Hikosaka A."/>
            <person name="Suzuki A."/>
            <person name="Kondo M."/>
            <person name="van Heeringen S.J."/>
            <person name="Quigley I."/>
            <person name="Heinz S."/>
            <person name="Ogino H."/>
            <person name="Ochi H."/>
            <person name="Hellsten U."/>
            <person name="Lyons J.B."/>
            <person name="Simakov O."/>
            <person name="Putnam N."/>
            <person name="Stites J."/>
            <person name="Kuroki Y."/>
            <person name="Tanaka T."/>
            <person name="Michiue T."/>
            <person name="Watanabe M."/>
            <person name="Bogdanovic O."/>
            <person name="Lister R."/>
            <person name="Georgiou G."/>
            <person name="Paranjpe S.S."/>
            <person name="van Kruijsbergen I."/>
            <person name="Shu S."/>
            <person name="Carlson J."/>
            <person name="Kinoshita T."/>
            <person name="Ohta Y."/>
            <person name="Mawaribuchi S."/>
            <person name="Jenkins J."/>
            <person name="Grimwood J."/>
            <person name="Schmutz J."/>
            <person name="Mitros T."/>
            <person name="Mozaffari S.V."/>
            <person name="Suzuki Y."/>
            <person name="Haramoto Y."/>
            <person name="Yamamoto T.S."/>
            <person name="Takagi C."/>
            <person name="Heald R."/>
            <person name="Miller K."/>
            <person name="Haudenschild C."/>
            <person name="Kitzman J."/>
            <person name="Nakayama T."/>
            <person name="Izutsu Y."/>
            <person name="Robert J."/>
            <person name="Fortriede J."/>
            <person name="Burns K."/>
            <person name="Lotay V."/>
            <person name="Karimi K."/>
            <person name="Yasuoka Y."/>
            <person name="Dichmann D.S."/>
            <person name="Flajnik M.F."/>
            <person name="Houston D.W."/>
            <person name="Shendure J."/>
            <person name="DuPasquier L."/>
            <person name="Vize P.D."/>
            <person name="Zorn A.M."/>
            <person name="Ito M."/>
            <person name="Marcotte E.M."/>
            <person name="Wallingford J.B."/>
            <person name="Ito Y."/>
            <person name="Asashima M."/>
            <person name="Ueno N."/>
            <person name="Matsuda Y."/>
            <person name="Veenstra G.J."/>
            <person name="Fujiyama A."/>
            <person name="Harland R.M."/>
            <person name="Taira M."/>
            <person name="Rokhsar D.S."/>
        </authorList>
    </citation>
    <scope>NUCLEOTIDE SEQUENCE [LARGE SCALE GENOMIC DNA]</scope>
    <source>
        <strain evidence="2">J</strain>
    </source>
</reference>
<dbReference type="Proteomes" id="UP000694892">
    <property type="component" value="Chromosome 8S"/>
</dbReference>
<gene>
    <name evidence="1" type="ORF">XELAEV_18041556mg</name>
</gene>